<dbReference type="CDD" id="cd00093">
    <property type="entry name" value="HTH_XRE"/>
    <property type="match status" value="1"/>
</dbReference>
<dbReference type="PANTHER" id="PTHR43280">
    <property type="entry name" value="ARAC-FAMILY TRANSCRIPTIONAL REGULATOR"/>
    <property type="match status" value="1"/>
</dbReference>
<evidence type="ECO:0000313" key="6">
    <source>
        <dbReference type="Proteomes" id="UP001596288"/>
    </source>
</evidence>
<feature type="domain" description="HTH araC/xylS-type" evidence="4">
    <location>
        <begin position="195"/>
        <end position="293"/>
    </location>
</feature>
<comment type="caution">
    <text evidence="5">The sequence shown here is derived from an EMBL/GenBank/DDBJ whole genome shotgun (WGS) entry which is preliminary data.</text>
</comment>
<accession>A0ABW1RJX4</accession>
<proteinExistence type="predicted"/>
<dbReference type="Gene3D" id="1.10.10.60">
    <property type="entry name" value="Homeodomain-like"/>
    <property type="match status" value="2"/>
</dbReference>
<evidence type="ECO:0000313" key="5">
    <source>
        <dbReference type="EMBL" id="MFC6176146.1"/>
    </source>
</evidence>
<dbReference type="Pfam" id="PF12833">
    <property type="entry name" value="HTH_18"/>
    <property type="match status" value="1"/>
</dbReference>
<dbReference type="EMBL" id="JBHSSF010000011">
    <property type="protein sequence ID" value="MFC6176146.1"/>
    <property type="molecule type" value="Genomic_DNA"/>
</dbReference>
<dbReference type="SMART" id="SM00342">
    <property type="entry name" value="HTH_ARAC"/>
    <property type="match status" value="1"/>
</dbReference>
<dbReference type="SUPFAM" id="SSF46689">
    <property type="entry name" value="Homeodomain-like"/>
    <property type="match status" value="2"/>
</dbReference>
<sequence length="304" mass="35485">MKKLEGFANEYLIVLPREILREFDQSSILKQLYGTDLGFYPNAQYHYVHRPHGTDEWVMIFCTGGEGTVESRDKTWRMTRGSIILMPPNEEHTYFASKNHPWDIFWIHFSGQSVDEYLAPLYKDKPDFEYLDEKSEDGINYLMSLFWQMIQALTSGFSFESVFYDTQILGTLLAYIVYRSKLPKEKKNMGNEHLTRAIQYIYDNLDKHISLEELGQYLGVSGSYLSRIFKKNLNMGANEFITSIKIKQASHYLQNTNLSVKQISQSLGFSDPYYFSRTFKKVYHISPAYFRNQFGSGIKINKGV</sequence>
<dbReference type="PANTHER" id="PTHR43280:SF30">
    <property type="entry name" value="MMSAB OPERON REGULATORY PROTEIN"/>
    <property type="match status" value="1"/>
</dbReference>
<dbReference type="InterPro" id="IPR018060">
    <property type="entry name" value="HTH_AraC"/>
</dbReference>
<evidence type="ECO:0000256" key="2">
    <source>
        <dbReference type="ARBA" id="ARBA00023125"/>
    </source>
</evidence>
<dbReference type="Gene3D" id="2.60.120.280">
    <property type="entry name" value="Regulatory protein AraC"/>
    <property type="match status" value="1"/>
</dbReference>
<dbReference type="CDD" id="cd06986">
    <property type="entry name" value="cupin_MmsR-like_N"/>
    <property type="match status" value="1"/>
</dbReference>
<reference evidence="6" key="1">
    <citation type="journal article" date="2019" name="Int. J. Syst. Evol. Microbiol.">
        <title>The Global Catalogue of Microorganisms (GCM) 10K type strain sequencing project: providing services to taxonomists for standard genome sequencing and annotation.</title>
        <authorList>
            <consortium name="The Broad Institute Genomics Platform"/>
            <consortium name="The Broad Institute Genome Sequencing Center for Infectious Disease"/>
            <person name="Wu L."/>
            <person name="Ma J."/>
        </authorList>
    </citation>
    <scope>NUCLEOTIDE SEQUENCE [LARGE SCALE GENOMIC DNA]</scope>
    <source>
        <strain evidence="6">CCM 8927</strain>
    </source>
</reference>
<keyword evidence="6" id="KW-1185">Reference proteome</keyword>
<dbReference type="InterPro" id="IPR037923">
    <property type="entry name" value="HTH-like"/>
</dbReference>
<keyword evidence="2" id="KW-0238">DNA-binding</keyword>
<dbReference type="PROSITE" id="PS01124">
    <property type="entry name" value="HTH_ARAC_FAMILY_2"/>
    <property type="match status" value="1"/>
</dbReference>
<evidence type="ECO:0000259" key="4">
    <source>
        <dbReference type="PROSITE" id="PS01124"/>
    </source>
</evidence>
<evidence type="ECO:0000256" key="1">
    <source>
        <dbReference type="ARBA" id="ARBA00023015"/>
    </source>
</evidence>
<dbReference type="PRINTS" id="PR00032">
    <property type="entry name" value="HTHARAC"/>
</dbReference>
<name>A0ABW1RJX4_9LACO</name>
<dbReference type="Proteomes" id="UP001596288">
    <property type="component" value="Unassembled WGS sequence"/>
</dbReference>
<dbReference type="InterPro" id="IPR001387">
    <property type="entry name" value="Cro/C1-type_HTH"/>
</dbReference>
<dbReference type="InterPro" id="IPR020449">
    <property type="entry name" value="Tscrpt_reg_AraC-type_HTH"/>
</dbReference>
<gene>
    <name evidence="5" type="ORF">ACFQAV_04810</name>
</gene>
<dbReference type="InterPro" id="IPR003313">
    <property type="entry name" value="AraC-bd"/>
</dbReference>
<dbReference type="RefSeq" id="WP_137610421.1">
    <property type="nucleotide sequence ID" value="NZ_BJDF01000002.1"/>
</dbReference>
<keyword evidence="1" id="KW-0805">Transcription regulation</keyword>
<dbReference type="InterPro" id="IPR009057">
    <property type="entry name" value="Homeodomain-like_sf"/>
</dbReference>
<evidence type="ECO:0000256" key="3">
    <source>
        <dbReference type="ARBA" id="ARBA00023163"/>
    </source>
</evidence>
<protein>
    <submittedName>
        <fullName evidence="5">AraC family transcriptional regulator</fullName>
    </submittedName>
</protein>
<dbReference type="SUPFAM" id="SSF51215">
    <property type="entry name" value="Regulatory protein AraC"/>
    <property type="match status" value="1"/>
</dbReference>
<dbReference type="Pfam" id="PF02311">
    <property type="entry name" value="AraC_binding"/>
    <property type="match status" value="1"/>
</dbReference>
<organism evidence="5 6">
    <name type="scientific">Companilactobacillus huachuanensis</name>
    <dbReference type="NCBI Taxonomy" id="2559914"/>
    <lineage>
        <taxon>Bacteria</taxon>
        <taxon>Bacillati</taxon>
        <taxon>Bacillota</taxon>
        <taxon>Bacilli</taxon>
        <taxon>Lactobacillales</taxon>
        <taxon>Lactobacillaceae</taxon>
        <taxon>Companilactobacillus</taxon>
    </lineage>
</organism>
<keyword evidence="3" id="KW-0804">Transcription</keyword>